<evidence type="ECO:0000259" key="4">
    <source>
        <dbReference type="Pfam" id="PF03865"/>
    </source>
</evidence>
<dbReference type="Pfam" id="PF03865">
    <property type="entry name" value="ShlB"/>
    <property type="match status" value="1"/>
</dbReference>
<evidence type="ECO:0000313" key="7">
    <source>
        <dbReference type="EMBL" id="WOZ75917.1"/>
    </source>
</evidence>
<dbReference type="Pfam" id="PF17287">
    <property type="entry name" value="POTRA_3"/>
    <property type="match status" value="1"/>
</dbReference>
<dbReference type="InterPro" id="IPR013686">
    <property type="entry name" value="Polypept-transport_assoc_ShlB"/>
</dbReference>
<proteinExistence type="predicted"/>
<evidence type="ECO:0000259" key="5">
    <source>
        <dbReference type="Pfam" id="PF08479"/>
    </source>
</evidence>
<dbReference type="EMBL" id="CP137744">
    <property type="protein sequence ID" value="WOZ75917.1"/>
    <property type="molecule type" value="Genomic_DNA"/>
</dbReference>
<accession>A0ABZ0MLA0</accession>
<evidence type="ECO:0000313" key="8">
    <source>
        <dbReference type="Proteomes" id="UP001302368"/>
    </source>
</evidence>
<sequence length="569" mass="64930">MAVVMKIMAAVRRSHTFNFLEVMEIKFYFLAFILLCSARAYADTQLERLAKEQQKNDNNTAQENRVDKKDVFSKIEDKKVIDFKLPSENDCYPIAELILENEFLGSEMIRNIKDEISNSCLGTKGIEYVATYLQDYYIKAGYVTTRVNIPVQNLKEKKLQLNISVGRINKVIIAKDDIRSWSLPFVSGDILNLRNIEQGLENLQRVPGVDVKINIVPGNRDGDSDIVINTNRNKLWNIRTTYNNWGDRSTGKMLTGISGYLYNSARLGDLFYLAGTSSTTGEYKSISAFYSIPVGFWDYEVFYSSSMSRQRVGLSYWDLDYQGKNQYLSLKGTRTLFRNTDKKITGSVEILRRRSAYQLGGVDLALQERDMGNLRLGLNFKQNFQDATFDSSLSWQRFMTWLGGEKTPDMVSGDVSSKSQIFNLNTNYVKWFNAEPLLYYYELNFGAQFSQSPLTLQDQFTIGNRWNVRGYETSTGLDGNKGFYIQNTFHFLIGNYNSELYFGADYGQITGEIYPQNAFDEKRIIGSIIGVKGTIKSLGYDISLSAPLISPAGLVEDRFISNFNITYQL</sequence>
<dbReference type="RefSeq" id="WP_318987395.1">
    <property type="nucleotide sequence ID" value="NZ_CP137744.1"/>
</dbReference>
<feature type="domain" description="ShlB POTRA" evidence="6">
    <location>
        <begin position="181"/>
        <end position="217"/>
    </location>
</feature>
<dbReference type="Gene3D" id="3.10.20.310">
    <property type="entry name" value="membrane protein fhac"/>
    <property type="match status" value="1"/>
</dbReference>
<keyword evidence="8" id="KW-1185">Reference proteome</keyword>
<dbReference type="PIRSF" id="PIRSF029745">
    <property type="entry name" value="FhaC"/>
    <property type="match status" value="1"/>
</dbReference>
<dbReference type="InterPro" id="IPR005565">
    <property type="entry name" value="Hemolysn_activator_HlyB_C"/>
</dbReference>
<reference evidence="7 8" key="1">
    <citation type="submission" date="2023-10" db="EMBL/GenBank/DDBJ databases">
        <title>Genome sequencing of the isolated polysaccharide-producing bacterium Kosakonia sacchari KS2022.</title>
        <authorList>
            <person name="Yi X."/>
        </authorList>
    </citation>
    <scope>NUCLEOTIDE SEQUENCE [LARGE SCALE GENOMIC DNA]</scope>
    <source>
        <strain evidence="7 8">KS2022</strain>
    </source>
</reference>
<evidence type="ECO:0000256" key="2">
    <source>
        <dbReference type="ARBA" id="ARBA00022692"/>
    </source>
</evidence>
<dbReference type="PANTHER" id="PTHR34597:SF3">
    <property type="entry name" value="OUTER MEMBRANE TRANSPORTER CDIB"/>
    <property type="match status" value="1"/>
</dbReference>
<evidence type="ECO:0000259" key="6">
    <source>
        <dbReference type="Pfam" id="PF17287"/>
    </source>
</evidence>
<evidence type="ECO:0000256" key="3">
    <source>
        <dbReference type="ARBA" id="ARBA00023237"/>
    </source>
</evidence>
<name>A0ABZ0MLA0_9ENTR</name>
<dbReference type="InterPro" id="IPR035251">
    <property type="entry name" value="ShlB_POTRA"/>
</dbReference>
<keyword evidence="1" id="KW-0472">Membrane</keyword>
<feature type="domain" description="Polypeptide-transport-associated ShlB-type" evidence="5">
    <location>
        <begin position="101"/>
        <end position="164"/>
    </location>
</feature>
<dbReference type="Proteomes" id="UP001302368">
    <property type="component" value="Chromosome"/>
</dbReference>
<keyword evidence="2" id="KW-0812">Transmembrane</keyword>
<keyword evidence="1" id="KW-1134">Transmembrane beta strand</keyword>
<dbReference type="InterPro" id="IPR027282">
    <property type="entry name" value="TPS"/>
</dbReference>
<feature type="domain" description="Haemolysin activator HlyB C-terminal" evidence="4">
    <location>
        <begin position="222"/>
        <end position="533"/>
    </location>
</feature>
<gene>
    <name evidence="7" type="ORF">Q8Y70_15045</name>
</gene>
<keyword evidence="3" id="KW-0998">Cell outer membrane</keyword>
<protein>
    <submittedName>
        <fullName evidence="7">ShlB/FhaC/HecB family hemolysin secretion/activation protein</fullName>
    </submittedName>
</protein>
<dbReference type="Gene3D" id="2.40.160.50">
    <property type="entry name" value="membrane protein fhac: a member of the omp85/tpsb transporter family"/>
    <property type="match status" value="1"/>
</dbReference>
<dbReference type="PANTHER" id="PTHR34597">
    <property type="entry name" value="SLR1661 PROTEIN"/>
    <property type="match status" value="1"/>
</dbReference>
<dbReference type="InterPro" id="IPR051544">
    <property type="entry name" value="TPS_OM_transporter"/>
</dbReference>
<evidence type="ECO:0000256" key="1">
    <source>
        <dbReference type="ARBA" id="ARBA00022452"/>
    </source>
</evidence>
<dbReference type="Pfam" id="PF08479">
    <property type="entry name" value="POTRA_2"/>
    <property type="match status" value="1"/>
</dbReference>
<organism evidence="7 8">
    <name type="scientific">Kosakonia sacchari</name>
    <dbReference type="NCBI Taxonomy" id="1158459"/>
    <lineage>
        <taxon>Bacteria</taxon>
        <taxon>Pseudomonadati</taxon>
        <taxon>Pseudomonadota</taxon>
        <taxon>Gammaproteobacteria</taxon>
        <taxon>Enterobacterales</taxon>
        <taxon>Enterobacteriaceae</taxon>
        <taxon>Kosakonia</taxon>
    </lineage>
</organism>